<dbReference type="SUPFAM" id="SSF82199">
    <property type="entry name" value="SET domain"/>
    <property type="match status" value="2"/>
</dbReference>
<dbReference type="Proteomes" id="UP000005226">
    <property type="component" value="Chromosome 12"/>
</dbReference>
<feature type="compositionally biased region" description="Basic and acidic residues" evidence="1">
    <location>
        <begin position="1688"/>
        <end position="1703"/>
    </location>
</feature>
<dbReference type="InterPro" id="IPR010507">
    <property type="entry name" value="Znf_MYM"/>
</dbReference>
<dbReference type="SUPFAM" id="SSF57716">
    <property type="entry name" value="Glucocorticoid receptor-like (DNA-binding domain)"/>
    <property type="match status" value="2"/>
</dbReference>
<proteinExistence type="predicted"/>
<dbReference type="PROSITE" id="PS50280">
    <property type="entry name" value="SET"/>
    <property type="match status" value="2"/>
</dbReference>
<dbReference type="GeneTree" id="ENSGT00940000165604"/>
<feature type="domain" description="SET" evidence="2">
    <location>
        <begin position="843"/>
        <end position="961"/>
    </location>
</feature>
<accession>A0A674PR60</accession>
<dbReference type="InParanoid" id="A0A674PR60"/>
<feature type="domain" description="SET" evidence="2">
    <location>
        <begin position="23"/>
        <end position="142"/>
    </location>
</feature>
<protein>
    <recommendedName>
        <fullName evidence="2">SET domain-containing protein</fullName>
    </recommendedName>
</protein>
<feature type="compositionally biased region" description="Polar residues" evidence="1">
    <location>
        <begin position="213"/>
        <end position="228"/>
    </location>
</feature>
<dbReference type="InterPro" id="IPR046341">
    <property type="entry name" value="SET_dom_sf"/>
</dbReference>
<evidence type="ECO:0000313" key="4">
    <source>
        <dbReference type="Proteomes" id="UP000005226"/>
    </source>
</evidence>
<evidence type="ECO:0000313" key="3">
    <source>
        <dbReference type="Ensembl" id="ENSTRUP00000088272.1"/>
    </source>
</evidence>
<reference evidence="3" key="2">
    <citation type="submission" date="2025-08" db="UniProtKB">
        <authorList>
            <consortium name="Ensembl"/>
        </authorList>
    </citation>
    <scope>IDENTIFICATION</scope>
</reference>
<dbReference type="SMART" id="SM00746">
    <property type="entry name" value="TRASH"/>
    <property type="match status" value="8"/>
</dbReference>
<dbReference type="GO" id="GO:0008270">
    <property type="term" value="F:zinc ion binding"/>
    <property type="evidence" value="ECO:0007669"/>
    <property type="project" value="InterPro"/>
</dbReference>
<feature type="compositionally biased region" description="Basic and acidic residues" evidence="1">
    <location>
        <begin position="1716"/>
        <end position="1734"/>
    </location>
</feature>
<reference evidence="3 4" key="1">
    <citation type="journal article" date="2011" name="Genome Biol. Evol.">
        <title>Integration of the genetic map and genome assembly of fugu facilitates insights into distinct features of genome evolution in teleosts and mammals.</title>
        <authorList>
            <person name="Kai W."/>
            <person name="Kikuchi K."/>
            <person name="Tohari S."/>
            <person name="Chew A.K."/>
            <person name="Tay A."/>
            <person name="Fujiwara A."/>
            <person name="Hosoya S."/>
            <person name="Suetake H."/>
            <person name="Naruse K."/>
            <person name="Brenner S."/>
            <person name="Suzuki Y."/>
            <person name="Venkatesh B."/>
        </authorList>
    </citation>
    <scope>NUCLEOTIDE SEQUENCE [LARGE SCALE GENOMIC DNA]</scope>
</reference>
<dbReference type="Ensembl" id="ENSTRUT00000088105.1">
    <property type="protein sequence ID" value="ENSTRUP00000088272.1"/>
    <property type="gene ID" value="ENSTRUG00000028314.1"/>
</dbReference>
<feature type="compositionally biased region" description="Basic residues" evidence="1">
    <location>
        <begin position="1735"/>
        <end position="1744"/>
    </location>
</feature>
<feature type="compositionally biased region" description="Low complexity" evidence="1">
    <location>
        <begin position="1812"/>
        <end position="1823"/>
    </location>
</feature>
<keyword evidence="4" id="KW-1185">Reference proteome</keyword>
<feature type="region of interest" description="Disordered" evidence="1">
    <location>
        <begin position="207"/>
        <end position="234"/>
    </location>
</feature>
<sequence>MEDQQLPPVEDALKHIAACTDKPFLEERYIDTFRGRGVFTNQTIEPATFVVEYRGKILLKDVNAKKKYGDCLRNYVFEFSWKGERWSIDASDEDNTLGRLVNDNHVSPNCEVKKIVCEGKPHLCLFAVREICPDEEITYNYGSSFYFWRCRDYYEEPSTSHTEFETVTLKKGCDDLGAVSSFENSGFDDDDGDSKADWLASNFEKPLERPQHSKASYTQQDFSLSASDDNSRDGDYVDNEAKLNSTITLYTKKNYCYVCGAGVSKISRHLLKHADEEPDIAAAFAKRKKSSERKKLLEVLRNRGNYKHNQEVLEKNSGMLKISRRSKKRFSTKELRSCPYCKAMHKRKHVWQHAARCVLRPMCAAQDKTKVQSTFPAESPFQETLPANVWRLLFMMQQDDVTSVVQNDFLLLKLAQSLFKNYKNTRDNYKCIAQKLRQMGKLLMVLHDKCIYSFEDAIKPKNFNKVVEAVRGIAGFDEQTQRYENPSLALKLWHWLKTICVIALIIANGKEEITVATKESIELCKKEWSECASQTPSASSSKTSNPSTLQVTHDVQAFCTYLEKTALFATERLITHGDPLDYNELCRVTLAQTLVLNNYVDRVAKMTVDGFQESDGTIQLLSEHFPPISAPCKRNASILFTPNLIEAMKLLVSKRGACGVHSDNTFLFARPDSSPTSLFHGAATIRVLSSLCHAKCPEHLSSVSLHKHVARIFQILNLDNDDLCRLATLLGRDICAERAYYRSPAATVDIAKLAKLVQAKEEGSLDTVKGNSLDEVEIEDFLEPDLEQISSETDNAEDDNESNVSLKQKGDVRKSSFVLRNKKRQLTPEQDALEHIRACRDKPFLEQKFINPDKGRGVFTSKLIPASTFVVEYHGIISREDSSKVKHRECLDNYLFHFSCEGTNWCTDASQDDGSLGRLVNDNHINPNCKIKKIFCDGKPHICLFAITEISPGEEITYSYGNSSYPWRSMDSDGDDASSSAESCGDDDYVPGCEPVSDDSSSSQNSRQTAEDSSARKSKEDLTDNSDSTSDKDQRSHASTTKAQNYCLICGKASSKISRHLFTHKKEAPEIAEAFKLPKHSKTRHRLLDKLRKQGNFRHYEKTQKTNSRQITDVKAFAHCVYCKGLYVRTNMWRHMSQCSLKKPSTSGFKNKVSTLISATETIESNETSIELIQMFEILKKDKAVSVVANDPLLVQLARYIWHTSEAKSKPGLILQTLKLMGRLLLKLRKDSILSLDDAAKPQNFSKLVEAVRELAGYDRDRKTYMRSGIVYKLFKSLEKVGNIKFARALQENADKQAIEEVEAYLQLCADKWRCLKKLQIKTTETLPFIQDVQVIYQYLDSIATSAVESLTLYECPPVYEALLRVTASQVSIFNKNVEIFQVSLRSFNEREEQENPDNAAVHEVHLDQILPKHFVKFNVRHQGKQMTFILTPQLLAALTLLISKRESCGVSKNNPFLFAKPDNSQRFLHGRSCTVVFINRSEAKDKGNLKAPQFHRHMLRIFQILSLTADELDQLAKQLGQNLPTDREHYQMPEAAIDIAKIMELLSAMENGDLQRFEGRPFEEVEIADKLEAEMEILETSKPEKDDEESENTLQTYDVGVQEDGRKRKESSSRKGSRAKRKKREKETETGTNEEKWSEQTPESCDVEPTPPNTSPHPHHNSTRASFSDDDEDMNVDFDLDIDTDDDARNEKNDGDWKDCPREVSSITGASPDRLTNKEGFAETGDTHKENHEKKKGQTKRRTSRLDAQGGRSSTSTSPEMKSKLHPAPPLMKEVKILIPRLNIDKAQSTVHISKLNSLKNHPDLKENQHPSSGTTDTPSDTTEMQMICSCCKKILRRGQTAFQKKGFIDVFCSKNCLFQMFPTNKTLPKTCHQCQKVILQPLDLIMAAVDIKGTMKDFCSVACLASFKSNAASRQSPQPVCSICKKHCSVSDSTCQPSHHFHLIFILKAPFLYYLWKDAREITLNEVVHKVCSDCSLEDSCSDNPKKCEHCSLTCQEKSLVLLLEEDSKRVCSLACLEALKENLDGRQWCTLCHTPSLISDMVHHQCQDNSVELFCTSTCVSSYILYSPNKVKKSSFWLQKRKELKQQSNPKISGSAENETEEMPKVFLAQSSVICSLCEKEVSKGETLYQKEKSPKLFCSLSCLSKSHPRINFVIIKCYNCFQVIMRPHNMILAPVDDSGTMKELCSDACLSSVNSRRNTAAHNRPLQTGCKSCARTGSCKTRVTLDGLTFSFCSDACFIQYHKANNFPEVFCNMCCSVCSDKPLVLKDDDGIKIICSDKCLVTFKESVKAPQPCLMCQTYHQISDMVENTDIEGTLKFFCSNRCMMVSNSLRPSTLPGTLSTILV</sequence>
<dbReference type="SMART" id="SM00317">
    <property type="entry name" value="SET"/>
    <property type="match status" value="2"/>
</dbReference>
<name>A0A674PR60_TAKRU</name>
<reference evidence="3" key="3">
    <citation type="submission" date="2025-09" db="UniProtKB">
        <authorList>
            <consortium name="Ensembl"/>
        </authorList>
    </citation>
    <scope>IDENTIFICATION</scope>
</reference>
<organism evidence="3 4">
    <name type="scientific">Takifugu rubripes</name>
    <name type="common">Japanese pufferfish</name>
    <name type="synonym">Fugu rubripes</name>
    <dbReference type="NCBI Taxonomy" id="31033"/>
    <lineage>
        <taxon>Eukaryota</taxon>
        <taxon>Metazoa</taxon>
        <taxon>Chordata</taxon>
        <taxon>Craniata</taxon>
        <taxon>Vertebrata</taxon>
        <taxon>Euteleostomi</taxon>
        <taxon>Actinopterygii</taxon>
        <taxon>Neopterygii</taxon>
        <taxon>Teleostei</taxon>
        <taxon>Neoteleostei</taxon>
        <taxon>Acanthomorphata</taxon>
        <taxon>Eupercaria</taxon>
        <taxon>Tetraodontiformes</taxon>
        <taxon>Tetradontoidea</taxon>
        <taxon>Tetraodontidae</taxon>
        <taxon>Takifugu</taxon>
    </lineage>
</organism>
<feature type="compositionally biased region" description="Basic and acidic residues" evidence="1">
    <location>
        <begin position="1009"/>
        <end position="1022"/>
    </location>
</feature>
<dbReference type="Pfam" id="PF00856">
    <property type="entry name" value="SET"/>
    <property type="match status" value="2"/>
</dbReference>
<evidence type="ECO:0000256" key="1">
    <source>
        <dbReference type="SAM" id="MobiDB-lite"/>
    </source>
</evidence>
<dbReference type="Gene3D" id="2.170.270.10">
    <property type="entry name" value="SET domain"/>
    <property type="match status" value="2"/>
</dbReference>
<feature type="compositionally biased region" description="Basic and acidic residues" evidence="1">
    <location>
        <begin position="1604"/>
        <end position="1614"/>
    </location>
</feature>
<feature type="compositionally biased region" description="Basic and acidic residues" evidence="1">
    <location>
        <begin position="1626"/>
        <end position="1639"/>
    </location>
</feature>
<dbReference type="PANTHER" id="PTHR33480">
    <property type="entry name" value="SET DOMAIN-CONTAINING PROTEIN-RELATED"/>
    <property type="match status" value="1"/>
</dbReference>
<dbReference type="InterPro" id="IPR011017">
    <property type="entry name" value="TRASH_dom"/>
</dbReference>
<dbReference type="OMA" id="HILMEND"/>
<dbReference type="InterPro" id="IPR001214">
    <property type="entry name" value="SET_dom"/>
</dbReference>
<feature type="compositionally biased region" description="Acidic residues" evidence="1">
    <location>
        <begin position="1669"/>
        <end position="1687"/>
    </location>
</feature>
<dbReference type="PANTHER" id="PTHR33480:SF5">
    <property type="entry name" value="SI:DKEY-51D8.9"/>
    <property type="match status" value="1"/>
</dbReference>
<feature type="compositionally biased region" description="Basic residues" evidence="1">
    <location>
        <begin position="1616"/>
        <end position="1625"/>
    </location>
</feature>
<feature type="region of interest" description="Disordered" evidence="1">
    <location>
        <begin position="995"/>
        <end position="1038"/>
    </location>
</feature>
<evidence type="ECO:0000259" key="2">
    <source>
        <dbReference type="PROSITE" id="PS50280"/>
    </source>
</evidence>
<feature type="compositionally biased region" description="Polar residues" evidence="1">
    <location>
        <begin position="1752"/>
        <end position="1761"/>
    </location>
</feature>
<dbReference type="Pfam" id="PF06467">
    <property type="entry name" value="zf-FCS"/>
    <property type="match status" value="1"/>
</dbReference>
<feature type="region of interest" description="Disordered" evidence="1">
    <location>
        <begin position="1797"/>
        <end position="1823"/>
    </location>
</feature>
<dbReference type="Pfam" id="PF24900">
    <property type="entry name" value="TRASH_ZMYM4"/>
    <property type="match status" value="2"/>
</dbReference>
<feature type="region of interest" description="Disordered" evidence="1">
    <location>
        <begin position="1581"/>
        <end position="1770"/>
    </location>
</feature>